<dbReference type="EMBL" id="CAFBPI010000006">
    <property type="protein sequence ID" value="CAB5005425.1"/>
    <property type="molecule type" value="Genomic_DNA"/>
</dbReference>
<dbReference type="AlphaFoldDB" id="A0A6J7PLU4"/>
<proteinExistence type="predicted"/>
<sequence length="156" mass="18229">MRKIEFRNNGSKDSLTGAPTTLIFLESLEREIALRSRLKEPLSIIMVSIPRTRDDYEIFLLNQAIRLVLRKEDFYCRASEDGFWLALRTDEHGANRAIPRFEASFVNTFSQDLSKSRAQERSTRQPPKIKIECIEFKPGTPAHLWIKKIDEKFFSH</sequence>
<accession>A0A6J7PLU4</accession>
<dbReference type="EMBL" id="CAEZSC010000004">
    <property type="protein sequence ID" value="CAB4530003.1"/>
    <property type="molecule type" value="Genomic_DNA"/>
</dbReference>
<dbReference type="InterPro" id="IPR029787">
    <property type="entry name" value="Nucleotide_cyclase"/>
</dbReference>
<evidence type="ECO:0000313" key="1">
    <source>
        <dbReference type="EMBL" id="CAB4530003.1"/>
    </source>
</evidence>
<evidence type="ECO:0000313" key="2">
    <source>
        <dbReference type="EMBL" id="CAB5005425.1"/>
    </source>
</evidence>
<dbReference type="Gene3D" id="3.30.70.270">
    <property type="match status" value="1"/>
</dbReference>
<protein>
    <submittedName>
        <fullName evidence="2">Unannotated protein</fullName>
    </submittedName>
</protein>
<reference evidence="2" key="1">
    <citation type="submission" date="2020-05" db="EMBL/GenBank/DDBJ databases">
        <authorList>
            <person name="Chiriac C."/>
            <person name="Salcher M."/>
            <person name="Ghai R."/>
            <person name="Kavagutti S V."/>
        </authorList>
    </citation>
    <scope>NUCLEOTIDE SEQUENCE</scope>
</reference>
<dbReference type="SUPFAM" id="SSF55073">
    <property type="entry name" value="Nucleotide cyclase"/>
    <property type="match status" value="1"/>
</dbReference>
<dbReference type="InterPro" id="IPR043128">
    <property type="entry name" value="Rev_trsase/Diguanyl_cyclase"/>
</dbReference>
<name>A0A6J7PLU4_9ZZZZ</name>
<organism evidence="2">
    <name type="scientific">freshwater metagenome</name>
    <dbReference type="NCBI Taxonomy" id="449393"/>
    <lineage>
        <taxon>unclassified sequences</taxon>
        <taxon>metagenomes</taxon>
        <taxon>ecological metagenomes</taxon>
    </lineage>
</organism>
<gene>
    <name evidence="1" type="ORF">UFOPK1380_00142</name>
    <name evidence="2" type="ORF">UFOPK4095_00157</name>
</gene>